<name>A0A8D9FH12_9HEMI</name>
<dbReference type="PRINTS" id="PR01345">
    <property type="entry name" value="CERVTRCPTASE"/>
</dbReference>
<evidence type="ECO:0000313" key="1">
    <source>
        <dbReference type="EMBL" id="CAG6788145.1"/>
    </source>
</evidence>
<reference evidence="1" key="1">
    <citation type="submission" date="2021-05" db="EMBL/GenBank/DDBJ databases">
        <authorList>
            <person name="Alioto T."/>
            <person name="Alioto T."/>
            <person name="Gomez Garrido J."/>
        </authorList>
    </citation>
    <scope>NUCLEOTIDE SEQUENCE</scope>
</reference>
<sequence length="219" mass="25940">MTFTYKREKVEYTYRIDNIPTQEISSTKDLGVIVSNNLSWKEHIEKTTKKAYSILGCIIRHCDTIHDMDAILLLYKSLVRSILEYGSIVWCPQTQVDRNRIENIQKKFVRYLFYKLNGFYPKYPNYIPYNSLIENVPIDSVQSRFSQNQIQFLKNIFSNQIDSPYILSNINIQVPKPRLRPNLSTFFTLPGSRNDHYLKSPIYYAMQQYNQLVPKPDLF</sequence>
<dbReference type="PANTHER" id="PTHR33332">
    <property type="entry name" value="REVERSE TRANSCRIPTASE DOMAIN-CONTAINING PROTEIN"/>
    <property type="match status" value="1"/>
</dbReference>
<evidence type="ECO:0008006" key="2">
    <source>
        <dbReference type="Google" id="ProtNLM"/>
    </source>
</evidence>
<protein>
    <recommendedName>
        <fullName evidence="2">RNA-directed DNA polymerase</fullName>
    </recommendedName>
</protein>
<proteinExistence type="predicted"/>
<organism evidence="1">
    <name type="scientific">Cacopsylla melanoneura</name>
    <dbReference type="NCBI Taxonomy" id="428564"/>
    <lineage>
        <taxon>Eukaryota</taxon>
        <taxon>Metazoa</taxon>
        <taxon>Ecdysozoa</taxon>
        <taxon>Arthropoda</taxon>
        <taxon>Hexapoda</taxon>
        <taxon>Insecta</taxon>
        <taxon>Pterygota</taxon>
        <taxon>Neoptera</taxon>
        <taxon>Paraneoptera</taxon>
        <taxon>Hemiptera</taxon>
        <taxon>Sternorrhyncha</taxon>
        <taxon>Psylloidea</taxon>
        <taxon>Psyllidae</taxon>
        <taxon>Psyllinae</taxon>
        <taxon>Cacopsylla</taxon>
    </lineage>
</organism>
<dbReference type="EMBL" id="HBUF01658098">
    <property type="protein sequence ID" value="CAG6788145.1"/>
    <property type="molecule type" value="Transcribed_RNA"/>
</dbReference>
<dbReference type="AlphaFoldDB" id="A0A8D9FH12"/>
<accession>A0A8D9FH12</accession>